<dbReference type="Proteomes" id="UP000034883">
    <property type="component" value="Chromosome"/>
</dbReference>
<dbReference type="AlphaFoldDB" id="A0A0F6WAT9"/>
<dbReference type="CDD" id="cd05228">
    <property type="entry name" value="AR_FR_like_1_SDR_e"/>
    <property type="match status" value="1"/>
</dbReference>
<dbReference type="EMBL" id="CP011125">
    <property type="protein sequence ID" value="AKF11727.1"/>
    <property type="molecule type" value="Genomic_DNA"/>
</dbReference>
<keyword evidence="3" id="KW-1185">Reference proteome</keyword>
<name>A0A0F6WAT9_9BACT</name>
<reference evidence="2 3" key="1">
    <citation type="submission" date="2015-03" db="EMBL/GenBank/DDBJ databases">
        <title>Genome assembly of Sandaracinus amylolyticus DSM 53668.</title>
        <authorList>
            <person name="Sharma G."/>
            <person name="Subramanian S."/>
        </authorList>
    </citation>
    <scope>NUCLEOTIDE SEQUENCE [LARGE SCALE GENOMIC DNA]</scope>
    <source>
        <strain evidence="2 3">DSM 53668</strain>
    </source>
</reference>
<dbReference type="GO" id="GO:0004029">
    <property type="term" value="F:aldehyde dehydrogenase (NAD+) activity"/>
    <property type="evidence" value="ECO:0007669"/>
    <property type="project" value="TreeGrafter"/>
</dbReference>
<dbReference type="Gene3D" id="3.40.50.720">
    <property type="entry name" value="NAD(P)-binding Rossmann-like Domain"/>
    <property type="match status" value="1"/>
</dbReference>
<dbReference type="PANTHER" id="PTHR48079:SF6">
    <property type="entry name" value="NAD(P)-BINDING DOMAIN-CONTAINING PROTEIN-RELATED"/>
    <property type="match status" value="1"/>
</dbReference>
<dbReference type="InterPro" id="IPR051783">
    <property type="entry name" value="NAD(P)-dependent_oxidoreduct"/>
</dbReference>
<evidence type="ECO:0000313" key="2">
    <source>
        <dbReference type="EMBL" id="AKF11727.1"/>
    </source>
</evidence>
<dbReference type="InterPro" id="IPR001509">
    <property type="entry name" value="Epimerase_deHydtase"/>
</dbReference>
<organism evidence="2 3">
    <name type="scientific">Sandaracinus amylolyticus</name>
    <dbReference type="NCBI Taxonomy" id="927083"/>
    <lineage>
        <taxon>Bacteria</taxon>
        <taxon>Pseudomonadati</taxon>
        <taxon>Myxococcota</taxon>
        <taxon>Polyangia</taxon>
        <taxon>Polyangiales</taxon>
        <taxon>Sandaracinaceae</taxon>
        <taxon>Sandaracinus</taxon>
    </lineage>
</organism>
<dbReference type="STRING" id="927083.DB32_008876"/>
<feature type="domain" description="Ketoreductase" evidence="1">
    <location>
        <begin position="4"/>
        <end position="174"/>
    </location>
</feature>
<evidence type="ECO:0000313" key="3">
    <source>
        <dbReference type="Proteomes" id="UP000034883"/>
    </source>
</evidence>
<dbReference type="SMART" id="SM00822">
    <property type="entry name" value="PKS_KR"/>
    <property type="match status" value="1"/>
</dbReference>
<dbReference type="KEGG" id="samy:DB32_008876"/>
<dbReference type="GO" id="GO:0005737">
    <property type="term" value="C:cytoplasm"/>
    <property type="evidence" value="ECO:0007669"/>
    <property type="project" value="TreeGrafter"/>
</dbReference>
<dbReference type="RefSeq" id="WP_053238562.1">
    <property type="nucleotide sequence ID" value="NZ_CP011125.1"/>
</dbReference>
<dbReference type="SUPFAM" id="SSF51735">
    <property type="entry name" value="NAD(P)-binding Rossmann-fold domains"/>
    <property type="match status" value="1"/>
</dbReference>
<dbReference type="OrthoDB" id="9814124at2"/>
<dbReference type="Pfam" id="PF01370">
    <property type="entry name" value="Epimerase"/>
    <property type="match status" value="1"/>
</dbReference>
<dbReference type="InterPro" id="IPR057326">
    <property type="entry name" value="KR_dom"/>
</dbReference>
<dbReference type="InterPro" id="IPR036291">
    <property type="entry name" value="NAD(P)-bd_dom_sf"/>
</dbReference>
<accession>A0A0F6WAT9</accession>
<proteinExistence type="predicted"/>
<evidence type="ECO:0000259" key="1">
    <source>
        <dbReference type="SMART" id="SM00822"/>
    </source>
</evidence>
<sequence length="334" mass="35949">MRALVTGAAGLIGHHVVRQLCERGDDVRALVLARDDLRNLRGLDVEVRIGDVTDRDSVARAMREVEVVFHLAAIYALWTPDRGARMRRVNVEGTRIVLDEARRAGVRRVVHTSSIARFGGQGPGRRATESSPFALGVTKSAYAISKRDAHEVALDAARDQDVVIVAPCGPIGPGDVGPTPTGRLLVECLRLPVIAVTPTVTNFVDVRDVARGHLLAAERGARSESYLLGHRDLSLAQLAGMALEVTGRRAPIVEIPWRAARIAGRAMSALADRVTHRAPPITTEAIAIAELGLAADASRAVRELGLPQTPIERALSDALKWFDREGYLAARLAA</sequence>
<dbReference type="PANTHER" id="PTHR48079">
    <property type="entry name" value="PROTEIN YEEZ"/>
    <property type="match status" value="1"/>
</dbReference>
<gene>
    <name evidence="2" type="ORF">DB32_008876</name>
</gene>
<protein>
    <submittedName>
        <fullName evidence="2">Dihydroflavonol-4-reductase</fullName>
    </submittedName>
</protein>